<dbReference type="InterPro" id="IPR004241">
    <property type="entry name" value="Atg8-like"/>
</dbReference>
<evidence type="ECO:0000256" key="4">
    <source>
        <dbReference type="ARBA" id="ARBA00023288"/>
    </source>
</evidence>
<evidence type="ECO:0000256" key="2">
    <source>
        <dbReference type="ARBA" id="ARBA00007293"/>
    </source>
</evidence>
<dbReference type="GO" id="GO:0016020">
    <property type="term" value="C:membrane"/>
    <property type="evidence" value="ECO:0007669"/>
    <property type="project" value="UniProtKB-SubCell"/>
</dbReference>
<accession>A0A0M3JEG4</accession>
<keyword evidence="3" id="KW-0472">Membrane</keyword>
<dbReference type="Gene3D" id="3.10.20.90">
    <property type="entry name" value="Phosphatidylinositol 3-kinase Catalytic Subunit, Chain A, domain 1"/>
    <property type="match status" value="1"/>
</dbReference>
<keyword evidence="4" id="KW-0449">Lipoprotein</keyword>
<comment type="subcellular location">
    <subcellularLocation>
        <location evidence="1">Membrane</location>
    </subcellularLocation>
</comment>
<sequence>LQTPVTTTRSKRCFTHHDLDVPSSSSEGLVKKVASKKKVAFKDCYDFCCRRSEFEYYAKRYPNKIALIIERFKNERVLDELERGLFIVPEEMTIGQLQNVVRLVVELACVSLQAGNN</sequence>
<dbReference type="InterPro" id="IPR029071">
    <property type="entry name" value="Ubiquitin-like_domsf"/>
</dbReference>
<organism evidence="5">
    <name type="scientific">Anisakis simplex</name>
    <name type="common">Herring worm</name>
    <dbReference type="NCBI Taxonomy" id="6269"/>
    <lineage>
        <taxon>Eukaryota</taxon>
        <taxon>Metazoa</taxon>
        <taxon>Ecdysozoa</taxon>
        <taxon>Nematoda</taxon>
        <taxon>Chromadorea</taxon>
        <taxon>Rhabditida</taxon>
        <taxon>Spirurina</taxon>
        <taxon>Ascaridomorpha</taxon>
        <taxon>Ascaridoidea</taxon>
        <taxon>Anisakidae</taxon>
        <taxon>Anisakis</taxon>
        <taxon>Anisakis simplex complex</taxon>
    </lineage>
</organism>
<proteinExistence type="inferred from homology"/>
<evidence type="ECO:0000313" key="5">
    <source>
        <dbReference type="WBParaSite" id="ASIM_0000601001-mRNA-1"/>
    </source>
</evidence>
<evidence type="ECO:0000256" key="3">
    <source>
        <dbReference type="ARBA" id="ARBA00023136"/>
    </source>
</evidence>
<dbReference type="WBParaSite" id="ASIM_0000601001-mRNA-1">
    <property type="protein sequence ID" value="ASIM_0000601001-mRNA-1"/>
    <property type="gene ID" value="ASIM_0000601001"/>
</dbReference>
<reference evidence="5" key="1">
    <citation type="submission" date="2017-02" db="UniProtKB">
        <authorList>
            <consortium name="WormBaseParasite"/>
        </authorList>
    </citation>
    <scope>IDENTIFICATION</scope>
</reference>
<evidence type="ECO:0000256" key="1">
    <source>
        <dbReference type="ARBA" id="ARBA00004370"/>
    </source>
</evidence>
<dbReference type="Pfam" id="PF02991">
    <property type="entry name" value="ATG8"/>
    <property type="match status" value="1"/>
</dbReference>
<dbReference type="AlphaFoldDB" id="A0A0M3JEG4"/>
<comment type="similarity">
    <text evidence="2">Belongs to the ATG8 family.</text>
</comment>
<dbReference type="SUPFAM" id="SSF54236">
    <property type="entry name" value="Ubiquitin-like"/>
    <property type="match status" value="1"/>
</dbReference>
<name>A0A0M3JEG4_ANISI</name>
<protein>
    <submittedName>
        <fullName evidence="5">Protein kinase domain-containing protein</fullName>
    </submittedName>
</protein>